<dbReference type="Proteomes" id="UP001327560">
    <property type="component" value="Chromosome 2"/>
</dbReference>
<gene>
    <name evidence="1" type="ORF">Cni_G04899</name>
</gene>
<name>A0AAQ3JUA2_9LILI</name>
<reference evidence="1 2" key="1">
    <citation type="submission" date="2023-10" db="EMBL/GenBank/DDBJ databases">
        <title>Chromosome-scale genome assembly provides insights into flower coloration mechanisms of Canna indica.</title>
        <authorList>
            <person name="Li C."/>
        </authorList>
    </citation>
    <scope>NUCLEOTIDE SEQUENCE [LARGE SCALE GENOMIC DNA]</scope>
    <source>
        <tissue evidence="1">Flower</tissue>
    </source>
</reference>
<organism evidence="1 2">
    <name type="scientific">Canna indica</name>
    <name type="common">Indian-shot</name>
    <dbReference type="NCBI Taxonomy" id="4628"/>
    <lineage>
        <taxon>Eukaryota</taxon>
        <taxon>Viridiplantae</taxon>
        <taxon>Streptophyta</taxon>
        <taxon>Embryophyta</taxon>
        <taxon>Tracheophyta</taxon>
        <taxon>Spermatophyta</taxon>
        <taxon>Magnoliopsida</taxon>
        <taxon>Liliopsida</taxon>
        <taxon>Zingiberales</taxon>
        <taxon>Cannaceae</taxon>
        <taxon>Canna</taxon>
    </lineage>
</organism>
<sequence>MPSSTNVYRTSATTERFLRAPAAADWQMEFPLGSRSRLPSSLWSLTRFPHRLKKVVHAPVLGLDVANLQARKQVAHAVKLPRVLQIGERWRCGGVSKHAGLHPQHVVVENKVELARQGVEVALHLRLPQANRIRGTAAADEYDRFIKGIRDRLKQLPAESVLGKASVARYMREARRDVQQLGGYRLSPPSEAGSGPGRVKGRGDELSCLRQELYGGIDVGDGLRLGLVDKENGSSNLSGRALSCRLTDKANDQLKKWFEDDDAMERAMGGEYVLSYR</sequence>
<keyword evidence="2" id="KW-1185">Reference proteome</keyword>
<evidence type="ECO:0000313" key="2">
    <source>
        <dbReference type="Proteomes" id="UP001327560"/>
    </source>
</evidence>
<protein>
    <submittedName>
        <fullName evidence="1">Zeaxanthin epoxidase, chloroplastic-like</fullName>
    </submittedName>
</protein>
<dbReference type="AlphaFoldDB" id="A0AAQ3JUA2"/>
<accession>A0AAQ3JUA2</accession>
<proteinExistence type="predicted"/>
<evidence type="ECO:0000313" key="1">
    <source>
        <dbReference type="EMBL" id="WOK96192.1"/>
    </source>
</evidence>
<dbReference type="EMBL" id="CP136891">
    <property type="protein sequence ID" value="WOK96192.1"/>
    <property type="molecule type" value="Genomic_DNA"/>
</dbReference>